<sequence length="240" mass="26461">MLALGGRIGHCLGLECPPGWTQRDQSCYLFDSTSRHEKSEAETMCRQLDGYLVVPNSAEENQFIHYLFMNVTTHPQLWLGFEIRKDPENGTAACPDTAENGEKLSYCHVYTEGNPAEQEGCGVMSRSTGRWRGSGCGHAKFTMCERRAAAAERCRPFTLCHTLSSAGGGCHLLPPDHTLTQMEGRHPVQCCVACLVDPNCRSFNLLGNATCVLNAATVSQVNTLALQPYQESCTYYEPMI</sequence>
<evidence type="ECO:0000313" key="2">
    <source>
        <dbReference type="Proteomes" id="UP000694845"/>
    </source>
</evidence>
<feature type="domain" description="C-type lectin" evidence="1">
    <location>
        <begin position="23"/>
        <end position="145"/>
    </location>
</feature>
<dbReference type="CDD" id="cd00037">
    <property type="entry name" value="CLECT"/>
    <property type="match status" value="1"/>
</dbReference>
<proteinExistence type="predicted"/>
<accession>A0A8B7ZN39</accession>
<dbReference type="SUPFAM" id="SSF56436">
    <property type="entry name" value="C-type lectin-like"/>
    <property type="match status" value="1"/>
</dbReference>
<dbReference type="Proteomes" id="UP000694845">
    <property type="component" value="Unplaced"/>
</dbReference>
<dbReference type="InterPro" id="IPR001304">
    <property type="entry name" value="C-type_lectin-like"/>
</dbReference>
<reference evidence="3" key="1">
    <citation type="submission" date="2025-08" db="UniProtKB">
        <authorList>
            <consortium name="RefSeq"/>
        </authorList>
    </citation>
    <scope>IDENTIFICATION</scope>
</reference>
<dbReference type="SMART" id="SM00034">
    <property type="entry name" value="CLECT"/>
    <property type="match status" value="1"/>
</dbReference>
<dbReference type="InterPro" id="IPR016186">
    <property type="entry name" value="C-type_lectin-like/link_sf"/>
</dbReference>
<dbReference type="Pfam" id="PF00059">
    <property type="entry name" value="Lectin_C"/>
    <property type="match status" value="1"/>
</dbReference>
<dbReference type="InterPro" id="IPR016187">
    <property type="entry name" value="CTDL_fold"/>
</dbReference>
<dbReference type="RefSeq" id="XP_022106310.1">
    <property type="nucleotide sequence ID" value="XM_022250618.1"/>
</dbReference>
<dbReference type="KEGG" id="aplc:110987675"/>
<evidence type="ECO:0000259" key="1">
    <source>
        <dbReference type="PROSITE" id="PS50041"/>
    </source>
</evidence>
<dbReference type="PROSITE" id="PS50041">
    <property type="entry name" value="C_TYPE_LECTIN_2"/>
    <property type="match status" value="1"/>
</dbReference>
<dbReference type="Gene3D" id="3.10.100.10">
    <property type="entry name" value="Mannose-Binding Protein A, subunit A"/>
    <property type="match status" value="1"/>
</dbReference>
<keyword evidence="2" id="KW-1185">Reference proteome</keyword>
<dbReference type="GeneID" id="110987675"/>
<dbReference type="OrthoDB" id="6046583at2759"/>
<dbReference type="PANTHER" id="PTHR22803">
    <property type="entry name" value="MANNOSE, PHOSPHOLIPASE, LECTIN RECEPTOR RELATED"/>
    <property type="match status" value="1"/>
</dbReference>
<dbReference type="AlphaFoldDB" id="A0A8B7ZN39"/>
<gene>
    <name evidence="3" type="primary">LOC110987675</name>
</gene>
<evidence type="ECO:0000313" key="3">
    <source>
        <dbReference type="RefSeq" id="XP_022106310.1"/>
    </source>
</evidence>
<dbReference type="InterPro" id="IPR050111">
    <property type="entry name" value="C-type_lectin/snaclec_domain"/>
</dbReference>
<organism evidence="2 3">
    <name type="scientific">Acanthaster planci</name>
    <name type="common">Crown-of-thorns starfish</name>
    <dbReference type="NCBI Taxonomy" id="133434"/>
    <lineage>
        <taxon>Eukaryota</taxon>
        <taxon>Metazoa</taxon>
        <taxon>Echinodermata</taxon>
        <taxon>Eleutherozoa</taxon>
        <taxon>Asterozoa</taxon>
        <taxon>Asteroidea</taxon>
        <taxon>Valvatacea</taxon>
        <taxon>Valvatida</taxon>
        <taxon>Acanthasteridae</taxon>
        <taxon>Acanthaster</taxon>
    </lineage>
</organism>
<name>A0A8B7ZN39_ACAPL</name>
<protein>
    <submittedName>
        <fullName evidence="3">Snaclec agglucetin subunit alpha-1-like</fullName>
    </submittedName>
</protein>